<dbReference type="InterPro" id="IPR006047">
    <property type="entry name" value="GH13_cat_dom"/>
</dbReference>
<dbReference type="Proteomes" id="UP000198752">
    <property type="component" value="Unassembled WGS sequence"/>
</dbReference>
<dbReference type="GO" id="GO:0009313">
    <property type="term" value="P:oligosaccharide catabolic process"/>
    <property type="evidence" value="ECO:0007669"/>
    <property type="project" value="TreeGrafter"/>
</dbReference>
<proteinExistence type="inferred from homology"/>
<sequence>MKQPWWNHAIVYQIYPKSFKDMDHDGVGDIKGIITKLDYIQSLGVTILWLNPIFKSPQVDHGYDISDYYQIDEQFGTMEDMDVLISESSKRGLKIILDLVVNHTSDQHPWFRESMKSKTNPYRDYYIWRDGKNGKEPTNWASFFEGSAWTYEQATEQYFFHLFDKKMPDLNWENPKVRKEVYQIAAFWLKKGIAGFRLDAIIHLAKDQHFQNIESAITGETYVLAEACYAHVPRVHEFIHGFYEAVHKVEPDVFLIGEAASANSKLAKQYTDPDRNELDCIISFEQLETEILHEDKRLPRNWQIGYLNLSKLKKTMKQWQKDLSGHGWSALFWNNHDMPRLLSRFGDAKYPRESATMLATMLYLHRGIPIIYQGEEIGMTNLRLPEIADYEDSGLKEFVVKAEGLGYSKDEILTSVRACSRQTSRGAMQWNGNPFAGFSEVEPWLGVNDDYPKINVEKQERDPVSILNYYRKLLKIRSKWDIFVAGDWQLIDEDNQNLYVYKRHYGRKSALVICNFTSQPQPYFYPELSSWTCILSNNEGRERLDNEIILSAYECLVVTEES</sequence>
<dbReference type="Gene3D" id="3.90.400.10">
    <property type="entry name" value="Oligo-1,6-glucosidase, Domain 2"/>
    <property type="match status" value="1"/>
</dbReference>
<dbReference type="AlphaFoldDB" id="A0A1I2TS82"/>
<name>A0A1I2TS82_9BACL</name>
<evidence type="ECO:0000256" key="2">
    <source>
        <dbReference type="ARBA" id="ARBA00022801"/>
    </source>
</evidence>
<dbReference type="PANTHER" id="PTHR10357">
    <property type="entry name" value="ALPHA-AMYLASE FAMILY MEMBER"/>
    <property type="match status" value="1"/>
</dbReference>
<keyword evidence="6" id="KW-1185">Reference proteome</keyword>
<evidence type="ECO:0000313" key="5">
    <source>
        <dbReference type="EMBL" id="SFG67774.1"/>
    </source>
</evidence>
<dbReference type="FunFam" id="3.90.400.10:FF:000002">
    <property type="entry name" value="Sucrose isomerase"/>
    <property type="match status" value="1"/>
</dbReference>
<keyword evidence="3" id="KW-0326">Glycosidase</keyword>
<dbReference type="OrthoDB" id="9805159at2"/>
<dbReference type="RefSeq" id="WP_093673300.1">
    <property type="nucleotide sequence ID" value="NZ_FOOY01000017.1"/>
</dbReference>
<dbReference type="Pfam" id="PF00128">
    <property type="entry name" value="Alpha-amylase"/>
    <property type="match status" value="1"/>
</dbReference>
<accession>A0A1I2TS82</accession>
<dbReference type="SMART" id="SM00642">
    <property type="entry name" value="Aamy"/>
    <property type="match status" value="1"/>
</dbReference>
<evidence type="ECO:0000256" key="3">
    <source>
        <dbReference type="ARBA" id="ARBA00023295"/>
    </source>
</evidence>
<reference evidence="6" key="1">
    <citation type="submission" date="2016-10" db="EMBL/GenBank/DDBJ databases">
        <authorList>
            <person name="Varghese N."/>
            <person name="Submissions S."/>
        </authorList>
    </citation>
    <scope>NUCLEOTIDE SEQUENCE [LARGE SCALE GENOMIC DNA]</scope>
    <source>
        <strain evidence="6">ATCC 700379</strain>
    </source>
</reference>
<protein>
    <submittedName>
        <fullName evidence="5">Oligo-1,6-glucosidase</fullName>
    </submittedName>
</protein>
<feature type="domain" description="Glycosyl hydrolase family 13 catalytic" evidence="4">
    <location>
        <begin position="13"/>
        <end position="409"/>
    </location>
</feature>
<dbReference type="EMBL" id="FOOY01000017">
    <property type="protein sequence ID" value="SFG67774.1"/>
    <property type="molecule type" value="Genomic_DNA"/>
</dbReference>
<dbReference type="GO" id="GO:0004556">
    <property type="term" value="F:alpha-amylase activity"/>
    <property type="evidence" value="ECO:0007669"/>
    <property type="project" value="TreeGrafter"/>
</dbReference>
<dbReference type="Gene3D" id="2.60.40.1180">
    <property type="entry name" value="Golgi alpha-mannosidase II"/>
    <property type="match status" value="1"/>
</dbReference>
<dbReference type="FunFam" id="3.20.20.80:FF:000064">
    <property type="entry name" value="Oligo-1,6-glucosidase"/>
    <property type="match status" value="1"/>
</dbReference>
<dbReference type="PANTHER" id="PTHR10357:SF179">
    <property type="entry name" value="NEUTRAL AND BASIC AMINO ACID TRANSPORT PROTEIN RBAT"/>
    <property type="match status" value="1"/>
</dbReference>
<dbReference type="CDD" id="cd11333">
    <property type="entry name" value="AmyAc_SI_OligoGlu_DGase"/>
    <property type="match status" value="1"/>
</dbReference>
<dbReference type="SUPFAM" id="SSF51445">
    <property type="entry name" value="(Trans)glycosidases"/>
    <property type="match status" value="1"/>
</dbReference>
<dbReference type="InterPro" id="IPR045857">
    <property type="entry name" value="O16G_dom_2"/>
</dbReference>
<evidence type="ECO:0000259" key="4">
    <source>
        <dbReference type="SMART" id="SM00642"/>
    </source>
</evidence>
<dbReference type="InterPro" id="IPR017853">
    <property type="entry name" value="GH"/>
</dbReference>
<dbReference type="Gene3D" id="3.20.20.80">
    <property type="entry name" value="Glycosidases"/>
    <property type="match status" value="1"/>
</dbReference>
<evidence type="ECO:0000313" key="6">
    <source>
        <dbReference type="Proteomes" id="UP000198752"/>
    </source>
</evidence>
<comment type="similarity">
    <text evidence="1">Belongs to the glycosyl hydrolase 13 family.</text>
</comment>
<keyword evidence="2" id="KW-0378">Hydrolase</keyword>
<dbReference type="SUPFAM" id="SSF51011">
    <property type="entry name" value="Glycosyl hydrolase domain"/>
    <property type="match status" value="1"/>
</dbReference>
<evidence type="ECO:0000256" key="1">
    <source>
        <dbReference type="ARBA" id="ARBA00008061"/>
    </source>
</evidence>
<organism evidence="5 6">
    <name type="scientific">Sporolactobacillus nakayamae</name>
    <dbReference type="NCBI Taxonomy" id="269670"/>
    <lineage>
        <taxon>Bacteria</taxon>
        <taxon>Bacillati</taxon>
        <taxon>Bacillota</taxon>
        <taxon>Bacilli</taxon>
        <taxon>Bacillales</taxon>
        <taxon>Sporolactobacillaceae</taxon>
        <taxon>Sporolactobacillus</taxon>
    </lineage>
</organism>
<dbReference type="InterPro" id="IPR013780">
    <property type="entry name" value="Glyco_hydro_b"/>
</dbReference>
<dbReference type="STRING" id="269670.SAMN02982927_02417"/>
<gene>
    <name evidence="5" type="ORF">SAMN02982927_02417</name>
</gene>